<evidence type="ECO:0000313" key="3">
    <source>
        <dbReference type="Proteomes" id="UP000593567"/>
    </source>
</evidence>
<evidence type="ECO:0000313" key="2">
    <source>
        <dbReference type="EMBL" id="KAF6040922.1"/>
    </source>
</evidence>
<organism evidence="2 3">
    <name type="scientific">Bugula neritina</name>
    <name type="common">Brown bryozoan</name>
    <name type="synonym">Sertularia neritina</name>
    <dbReference type="NCBI Taxonomy" id="10212"/>
    <lineage>
        <taxon>Eukaryota</taxon>
        <taxon>Metazoa</taxon>
        <taxon>Spiralia</taxon>
        <taxon>Lophotrochozoa</taxon>
        <taxon>Bryozoa</taxon>
        <taxon>Gymnolaemata</taxon>
        <taxon>Cheilostomatida</taxon>
        <taxon>Flustrina</taxon>
        <taxon>Buguloidea</taxon>
        <taxon>Bugulidae</taxon>
        <taxon>Bugula</taxon>
    </lineage>
</organism>
<reference evidence="2" key="1">
    <citation type="submission" date="2020-06" db="EMBL/GenBank/DDBJ databases">
        <title>Draft genome of Bugula neritina, a colonial animal packing powerful symbionts and potential medicines.</title>
        <authorList>
            <person name="Rayko M."/>
        </authorList>
    </citation>
    <scope>NUCLEOTIDE SEQUENCE [LARGE SCALE GENOMIC DNA]</scope>
    <source>
        <strain evidence="2">Kwan_BN1</strain>
    </source>
</reference>
<proteinExistence type="predicted"/>
<protein>
    <submittedName>
        <fullName evidence="2">Uncharacterized protein</fullName>
    </submittedName>
</protein>
<dbReference type="Proteomes" id="UP000593567">
    <property type="component" value="Unassembled WGS sequence"/>
</dbReference>
<feature type="coiled-coil region" evidence="1">
    <location>
        <begin position="485"/>
        <end position="512"/>
    </location>
</feature>
<keyword evidence="1" id="KW-0175">Coiled coil</keyword>
<dbReference type="EMBL" id="VXIV02000093">
    <property type="protein sequence ID" value="KAF6040922.1"/>
    <property type="molecule type" value="Genomic_DNA"/>
</dbReference>
<gene>
    <name evidence="2" type="ORF">EB796_000763</name>
</gene>
<keyword evidence="3" id="KW-1185">Reference proteome</keyword>
<name>A0A7J7KRX1_BUGNE</name>
<dbReference type="AlphaFoldDB" id="A0A7J7KRX1"/>
<comment type="caution">
    <text evidence="2">The sequence shown here is derived from an EMBL/GenBank/DDBJ whole genome shotgun (WGS) entry which is preliminary data.</text>
</comment>
<evidence type="ECO:0000256" key="1">
    <source>
        <dbReference type="SAM" id="Coils"/>
    </source>
</evidence>
<sequence length="526" mass="58191">MTQTETAQGYTGIVYLYHLETRRVIVNWTNENKDENLKCDTENYLLNIFTNTSVKEEPVVLIEPSLDDIMLDREGEAINVEGRFEDTDEMSISSIQEPSTIEDDKISLDNSKLTEDMFLSDSSDIKVSSGAAVGITEPITSVTAQYDTSNHIPSSDSSPVVDWLISSKVQKNSLNRGLISPLHRAWAAATPATEKWVSAACEAKINDAVKTSVNLVCPFCLRRSITKRRLIVHVRQHFAKFFCRCGYNSSSREVVIRHQQKGGHKRPIYEVSESLYADWVKHVKLKNPPYFTKCIPTSCHNFRSGRPKMLYDLQVQSLDKLDPNHAAVSTALRKAYELPPLTKHNYAAPSTPVFPQAGNRGLGELANASPIASTFNNVLHSKHSDEGTKVSQTNHNSGSLSIARQETALVSCHDSILTNGGSLAALANQINSLTPSMPKGSRSDAVTLRSLVTETKSAVGKYTNTLLPESKSHEKEKSNAASKFVEALKSSIESMETQIVTMRRAADQLEVVVKQQKLQLQLIINS</sequence>
<accession>A0A7J7KRX1</accession>